<dbReference type="EMBL" id="CP001074">
    <property type="protein sequence ID" value="ACE93236.1"/>
    <property type="molecule type" value="Genomic_DNA"/>
</dbReference>
<gene>
    <name evidence="2" type="ordered locus">RHECIAT_CH0004308</name>
</gene>
<name>B3PR82_RHIE6</name>
<dbReference type="HOGENOM" id="CLU_2318155_0_0_5"/>
<feature type="region of interest" description="Disordered" evidence="1">
    <location>
        <begin position="14"/>
        <end position="99"/>
    </location>
</feature>
<accession>B3PR82</accession>
<organism evidence="2 3">
    <name type="scientific">Rhizobium etli (strain CIAT 652)</name>
    <dbReference type="NCBI Taxonomy" id="491916"/>
    <lineage>
        <taxon>Bacteria</taxon>
        <taxon>Pseudomonadati</taxon>
        <taxon>Pseudomonadota</taxon>
        <taxon>Alphaproteobacteria</taxon>
        <taxon>Hyphomicrobiales</taxon>
        <taxon>Rhizobiaceae</taxon>
        <taxon>Rhizobium/Agrobacterium group</taxon>
        <taxon>Rhizobium</taxon>
    </lineage>
</organism>
<evidence type="ECO:0000256" key="1">
    <source>
        <dbReference type="SAM" id="MobiDB-lite"/>
    </source>
</evidence>
<dbReference type="AlphaFoldDB" id="B3PR82"/>
<protein>
    <submittedName>
        <fullName evidence="2">Uncharacterized protein</fullName>
    </submittedName>
</protein>
<evidence type="ECO:0000313" key="3">
    <source>
        <dbReference type="Proteomes" id="UP000008817"/>
    </source>
</evidence>
<dbReference type="KEGG" id="rec:RHECIAT_CH0004308"/>
<sequence length="99" mass="11470">MGRQSRLRIEEERFHGSNFHEFRRRRSHRLGLRDKRGLSPSQRSQRGAKSASPDCRPRTSQPPRPLLMSRSGQPSRTQKRQRSRQADAVAQADLARRPG</sequence>
<proteinExistence type="predicted"/>
<evidence type="ECO:0000313" key="2">
    <source>
        <dbReference type="EMBL" id="ACE93236.1"/>
    </source>
</evidence>
<reference evidence="2 3" key="1">
    <citation type="submission" date="2008-04" db="EMBL/GenBank/DDBJ databases">
        <title>Genome diversity and DNA divergence of Rhizobium etli.</title>
        <authorList>
            <person name="Gonzalez V."/>
            <person name="Acosta J.L."/>
            <person name="Santamaria R.I."/>
            <person name="Bustos P."/>
            <person name="Hernandez-Gonzalez I.L."/>
            <person name="Fernandez J.L."/>
            <person name="Diaz R."/>
            <person name="Flores M."/>
            <person name="Mora J."/>
            <person name="Palacios R."/>
            <person name="Davila G."/>
        </authorList>
    </citation>
    <scope>NUCLEOTIDE SEQUENCE [LARGE SCALE GENOMIC DNA]</scope>
    <source>
        <strain evidence="2 3">CIAT 652</strain>
    </source>
</reference>
<dbReference type="Proteomes" id="UP000008817">
    <property type="component" value="Chromosome"/>
</dbReference>